<dbReference type="SUPFAM" id="SSF51445">
    <property type="entry name" value="(Trans)glycosidases"/>
    <property type="match status" value="1"/>
</dbReference>
<comment type="caution">
    <text evidence="5">The sequence shown here is derived from an EMBL/GenBank/DDBJ whole genome shotgun (WGS) entry which is preliminary data.</text>
</comment>
<evidence type="ECO:0000313" key="5">
    <source>
        <dbReference type="EMBL" id="MFD1015044.1"/>
    </source>
</evidence>
<accession>A0ABW3KMN5</accession>
<dbReference type="PANTHER" id="PTHR34135:SF2">
    <property type="entry name" value="LYSOZYME"/>
    <property type="match status" value="1"/>
</dbReference>
<evidence type="ECO:0000256" key="3">
    <source>
        <dbReference type="ARBA" id="ARBA00023295"/>
    </source>
</evidence>
<dbReference type="Proteomes" id="UP001597086">
    <property type="component" value="Unassembled WGS sequence"/>
</dbReference>
<keyword evidence="4" id="KW-0472">Membrane</keyword>
<dbReference type="SMART" id="SM00641">
    <property type="entry name" value="Glyco_25"/>
    <property type="match status" value="1"/>
</dbReference>
<comment type="similarity">
    <text evidence="1">Belongs to the glycosyl hydrolase 25 family.</text>
</comment>
<evidence type="ECO:0000256" key="2">
    <source>
        <dbReference type="ARBA" id="ARBA00022801"/>
    </source>
</evidence>
<reference evidence="6" key="1">
    <citation type="journal article" date="2019" name="Int. J. Syst. Evol. Microbiol.">
        <title>The Global Catalogue of Microorganisms (GCM) 10K type strain sequencing project: providing services to taxonomists for standard genome sequencing and annotation.</title>
        <authorList>
            <consortium name="The Broad Institute Genomics Platform"/>
            <consortium name="The Broad Institute Genome Sequencing Center for Infectious Disease"/>
            <person name="Wu L."/>
            <person name="Ma J."/>
        </authorList>
    </citation>
    <scope>NUCLEOTIDE SEQUENCE [LARGE SCALE GENOMIC DNA]</scope>
    <source>
        <strain evidence="6">CCUG 56098</strain>
    </source>
</reference>
<feature type="transmembrane region" description="Helical" evidence="4">
    <location>
        <begin position="57"/>
        <end position="81"/>
    </location>
</feature>
<keyword evidence="4" id="KW-0812">Transmembrane</keyword>
<dbReference type="EMBL" id="JBHTKM010000017">
    <property type="protein sequence ID" value="MFD1015044.1"/>
    <property type="molecule type" value="Genomic_DNA"/>
</dbReference>
<sequence length="294" mass="34218">MDYSLGCPPPPHLIGLYHKKIATKKKSKANAEEENLNPEIDKPKENRYFRFLKKNSLLIGIILGQLIIIIALASSITTNYYPIKNLRENPSISSSEYLFGIDISHYQGKINWTEMQTSHHPIEYIFIRSTMGKNGTDIHFEDNWKNAKAHNYIRGAYHYYRPNENSTLQFENYKSIVKLNKGDFVPILDIEKESRFGRENLRTGVLNWLQLAEEEYGVKPMIYTGLKFYQHILKGHVDDYPLWIAAYSGKHRVKHERWTFHQFTEKAIVKGISTTVDGNDYNGTLDDLKTMLKK</sequence>
<dbReference type="Pfam" id="PF01183">
    <property type="entry name" value="Glyco_hydro_25"/>
    <property type="match status" value="1"/>
</dbReference>
<dbReference type="PANTHER" id="PTHR34135">
    <property type="entry name" value="LYSOZYME"/>
    <property type="match status" value="1"/>
</dbReference>
<dbReference type="InterPro" id="IPR018077">
    <property type="entry name" value="Glyco_hydro_fam25_subgr"/>
</dbReference>
<keyword evidence="4" id="KW-1133">Transmembrane helix</keyword>
<protein>
    <submittedName>
        <fullName evidence="5">Glycoside hydrolase family 25 protein</fullName>
    </submittedName>
</protein>
<evidence type="ECO:0000256" key="1">
    <source>
        <dbReference type="ARBA" id="ARBA00010646"/>
    </source>
</evidence>
<dbReference type="Gene3D" id="3.20.20.80">
    <property type="entry name" value="Glycosidases"/>
    <property type="match status" value="1"/>
</dbReference>
<dbReference type="RefSeq" id="WP_386114199.1">
    <property type="nucleotide sequence ID" value="NZ_JBHTKM010000017.1"/>
</dbReference>
<evidence type="ECO:0000313" key="6">
    <source>
        <dbReference type="Proteomes" id="UP001597086"/>
    </source>
</evidence>
<dbReference type="PROSITE" id="PS51904">
    <property type="entry name" value="GLYCOSYL_HYDROL_F25_2"/>
    <property type="match status" value="1"/>
</dbReference>
<evidence type="ECO:0000256" key="4">
    <source>
        <dbReference type="SAM" id="Phobius"/>
    </source>
</evidence>
<organism evidence="5 6">
    <name type="scientific">Winogradskyella rapida</name>
    <dbReference type="NCBI Taxonomy" id="549701"/>
    <lineage>
        <taxon>Bacteria</taxon>
        <taxon>Pseudomonadati</taxon>
        <taxon>Bacteroidota</taxon>
        <taxon>Flavobacteriia</taxon>
        <taxon>Flavobacteriales</taxon>
        <taxon>Flavobacteriaceae</taxon>
        <taxon>Winogradskyella</taxon>
    </lineage>
</organism>
<gene>
    <name evidence="5" type="ORF">ACFQ13_03835</name>
</gene>
<proteinExistence type="inferred from homology"/>
<keyword evidence="3" id="KW-0326">Glycosidase</keyword>
<keyword evidence="6" id="KW-1185">Reference proteome</keyword>
<name>A0ABW3KMN5_9FLAO</name>
<dbReference type="InterPro" id="IPR002053">
    <property type="entry name" value="Glyco_hydro_25"/>
</dbReference>
<keyword evidence="2 5" id="KW-0378">Hydrolase</keyword>
<dbReference type="GO" id="GO:0016787">
    <property type="term" value="F:hydrolase activity"/>
    <property type="evidence" value="ECO:0007669"/>
    <property type="project" value="UniProtKB-KW"/>
</dbReference>
<dbReference type="InterPro" id="IPR017853">
    <property type="entry name" value="GH"/>
</dbReference>